<dbReference type="EMBL" id="CP042913">
    <property type="protein sequence ID" value="QEG36531.1"/>
    <property type="molecule type" value="Genomic_DNA"/>
</dbReference>
<keyword evidence="2" id="KW-0472">Membrane</keyword>
<keyword evidence="1" id="KW-0732">Signal</keyword>
<dbReference type="Gene3D" id="2.60.40.10">
    <property type="entry name" value="Immunoglobulins"/>
    <property type="match status" value="1"/>
</dbReference>
<gene>
    <name evidence="2" type="ORF">Pr1d_38450</name>
</gene>
<dbReference type="InterPro" id="IPR013784">
    <property type="entry name" value="Carb-bd-like_fold"/>
</dbReference>
<keyword evidence="2" id="KW-0812">Transmembrane</keyword>
<dbReference type="KEGG" id="bgok:Pr1d_38450"/>
<dbReference type="GO" id="GO:0030246">
    <property type="term" value="F:carbohydrate binding"/>
    <property type="evidence" value="ECO:0007669"/>
    <property type="project" value="InterPro"/>
</dbReference>
<name>A0A5B9QQX3_9BACT</name>
<evidence type="ECO:0000313" key="2">
    <source>
        <dbReference type="EMBL" id="QEG36531.1"/>
    </source>
</evidence>
<dbReference type="SUPFAM" id="SSF49452">
    <property type="entry name" value="Starch-binding domain-like"/>
    <property type="match status" value="1"/>
</dbReference>
<dbReference type="Proteomes" id="UP000323917">
    <property type="component" value="Chromosome"/>
</dbReference>
<reference evidence="2 3" key="1">
    <citation type="submission" date="2019-08" db="EMBL/GenBank/DDBJ databases">
        <title>Deep-cultivation of Planctomycetes and their phenomic and genomic characterization uncovers novel biology.</title>
        <authorList>
            <person name="Wiegand S."/>
            <person name="Jogler M."/>
            <person name="Boedeker C."/>
            <person name="Pinto D."/>
            <person name="Vollmers J."/>
            <person name="Rivas-Marin E."/>
            <person name="Kohn T."/>
            <person name="Peeters S.H."/>
            <person name="Heuer A."/>
            <person name="Rast P."/>
            <person name="Oberbeckmann S."/>
            <person name="Bunk B."/>
            <person name="Jeske O."/>
            <person name="Meyerdierks A."/>
            <person name="Storesund J.E."/>
            <person name="Kallscheuer N."/>
            <person name="Luecker S."/>
            <person name="Lage O.M."/>
            <person name="Pohl T."/>
            <person name="Merkel B.J."/>
            <person name="Hornburger P."/>
            <person name="Mueller R.-W."/>
            <person name="Bruemmer F."/>
            <person name="Labrenz M."/>
            <person name="Spormann A.M."/>
            <person name="Op den Camp H."/>
            <person name="Overmann J."/>
            <person name="Amann R."/>
            <person name="Jetten M.S.M."/>
            <person name="Mascher T."/>
            <person name="Medema M.H."/>
            <person name="Devos D.P."/>
            <person name="Kaster A.-K."/>
            <person name="Ovreas L."/>
            <person name="Rohde M."/>
            <person name="Galperin M.Y."/>
            <person name="Jogler C."/>
        </authorList>
    </citation>
    <scope>NUCLEOTIDE SEQUENCE [LARGE SCALE GENOMIC DNA]</scope>
    <source>
        <strain evidence="2 3">Pr1d</strain>
    </source>
</reference>
<protein>
    <submittedName>
        <fullName evidence="2">Nickel uptake substrate-specific transmembrane region</fullName>
    </submittedName>
</protein>
<accession>A0A5B9QQX3</accession>
<dbReference type="OrthoDB" id="284841at2"/>
<feature type="signal peptide" evidence="1">
    <location>
        <begin position="1"/>
        <end position="30"/>
    </location>
</feature>
<organism evidence="2 3">
    <name type="scientific">Bythopirellula goksoeyrii</name>
    <dbReference type="NCBI Taxonomy" id="1400387"/>
    <lineage>
        <taxon>Bacteria</taxon>
        <taxon>Pseudomonadati</taxon>
        <taxon>Planctomycetota</taxon>
        <taxon>Planctomycetia</taxon>
        <taxon>Pirellulales</taxon>
        <taxon>Lacipirellulaceae</taxon>
        <taxon>Bythopirellula</taxon>
    </lineage>
</organism>
<dbReference type="InterPro" id="IPR013783">
    <property type="entry name" value="Ig-like_fold"/>
</dbReference>
<proteinExistence type="predicted"/>
<evidence type="ECO:0000256" key="1">
    <source>
        <dbReference type="SAM" id="SignalP"/>
    </source>
</evidence>
<dbReference type="AlphaFoldDB" id="A0A5B9QQX3"/>
<keyword evidence="3" id="KW-1185">Reference proteome</keyword>
<dbReference type="Pfam" id="PF13620">
    <property type="entry name" value="CarboxypepD_reg"/>
    <property type="match status" value="1"/>
</dbReference>
<sequence length="190" mass="19713" precursor="true">MPSFCFKSFQRKLSWVASIALVAQPQLLIAAESATNVPNSNTHPVAVAPADVALADGGVVTGQVVDTAGQPQANVPVTLHTGDKDIARVRTDKQGNFRVASLKGGVYHVATNGNEGVYRFWSPRTAPPGSQTGLNLVSGRNVYRGQVGGGFFTSMGQWVAEHPIITGAGIAAAIAVPLALDDDDDPPASP</sequence>
<feature type="chain" id="PRO_5022865689" evidence="1">
    <location>
        <begin position="31"/>
        <end position="190"/>
    </location>
</feature>
<evidence type="ECO:0000313" key="3">
    <source>
        <dbReference type="Proteomes" id="UP000323917"/>
    </source>
</evidence>